<comment type="subunit">
    <text evidence="9">Homodimer, forms a heterotetramer with a Cas1 homodimer.</text>
</comment>
<comment type="caution">
    <text evidence="10">The sequence shown here is derived from an EMBL/GenBank/DDBJ whole genome shotgun (WGS) entry which is preliminary data.</text>
</comment>
<name>A0ABU4WJZ5_9BACT</name>
<evidence type="ECO:0000256" key="7">
    <source>
        <dbReference type="ARBA" id="ARBA00022842"/>
    </source>
</evidence>
<keyword evidence="8 9" id="KW-0051">Antiviral defense</keyword>
<evidence type="ECO:0000256" key="4">
    <source>
        <dbReference type="ARBA" id="ARBA00022723"/>
    </source>
</evidence>
<dbReference type="Proteomes" id="UP001275932">
    <property type="component" value="Unassembled WGS sequence"/>
</dbReference>
<evidence type="ECO:0000313" key="11">
    <source>
        <dbReference type="Proteomes" id="UP001275932"/>
    </source>
</evidence>
<keyword evidence="4 9" id="KW-0479">Metal-binding</keyword>
<gene>
    <name evidence="9 10" type="primary">cas2</name>
    <name evidence="10" type="ORF">MOX91_06820</name>
</gene>
<evidence type="ECO:0000256" key="5">
    <source>
        <dbReference type="ARBA" id="ARBA00022759"/>
    </source>
</evidence>
<keyword evidence="7 9" id="KW-0460">Magnesium</keyword>
<dbReference type="Pfam" id="PF09827">
    <property type="entry name" value="CRISPR_Cas2"/>
    <property type="match status" value="1"/>
</dbReference>
<dbReference type="EMBL" id="JALBUT010000007">
    <property type="protein sequence ID" value="MDX8415885.1"/>
    <property type="molecule type" value="Genomic_DNA"/>
</dbReference>
<evidence type="ECO:0000256" key="9">
    <source>
        <dbReference type="HAMAP-Rule" id="MF_01471"/>
    </source>
</evidence>
<dbReference type="EC" id="3.1.-.-" evidence="9"/>
<sequence>MKIEKKSPFRMGWLMAMFDLPVLLEEERKEATRFRKALLDDGFIMIQYSVYSRPCVSLEKMMKYYERVKTYAPTTGDIRLLFFTDKQWGMSKLVCRAPKKLEKIPKQIEFFDSLQKEEPKYDVDENNNFLLF</sequence>
<reference evidence="10 11" key="1">
    <citation type="submission" date="2022-03" db="EMBL/GenBank/DDBJ databases">
        <title>Novel taxa within the pig intestine.</title>
        <authorList>
            <person name="Wylensek D."/>
            <person name="Bishof K."/>
            <person name="Afrizal A."/>
            <person name="Clavel T."/>
        </authorList>
    </citation>
    <scope>NUCLEOTIDE SEQUENCE [LARGE SCALE GENOMIC DNA]</scope>
    <source>
        <strain evidence="10 11">CLA-KB-P66</strain>
    </source>
</reference>
<dbReference type="HAMAP" id="MF_01471">
    <property type="entry name" value="Cas2"/>
    <property type="match status" value="1"/>
</dbReference>
<evidence type="ECO:0000256" key="8">
    <source>
        <dbReference type="ARBA" id="ARBA00023118"/>
    </source>
</evidence>
<dbReference type="GO" id="GO:0004519">
    <property type="term" value="F:endonuclease activity"/>
    <property type="evidence" value="ECO:0007669"/>
    <property type="project" value="UniProtKB-KW"/>
</dbReference>
<comment type="cofactor">
    <cofactor evidence="1 9">
        <name>Mg(2+)</name>
        <dbReference type="ChEBI" id="CHEBI:18420"/>
    </cofactor>
</comment>
<keyword evidence="11" id="KW-1185">Reference proteome</keyword>
<organism evidence="10 11">
    <name type="scientific">Intestinicryptomonas porci</name>
    <dbReference type="NCBI Taxonomy" id="2926320"/>
    <lineage>
        <taxon>Bacteria</taxon>
        <taxon>Pseudomonadati</taxon>
        <taxon>Verrucomicrobiota</taxon>
        <taxon>Opitutia</taxon>
        <taxon>Opitutales</taxon>
        <taxon>Intestinicryptomonaceae</taxon>
        <taxon>Intestinicryptomonas</taxon>
    </lineage>
</organism>
<dbReference type="SUPFAM" id="SSF143430">
    <property type="entry name" value="TTP0101/SSO1404-like"/>
    <property type="match status" value="1"/>
</dbReference>
<comment type="similarity">
    <text evidence="2 9">Belongs to the CRISPR-associated endoribonuclease Cas2 protein family.</text>
</comment>
<evidence type="ECO:0000313" key="10">
    <source>
        <dbReference type="EMBL" id="MDX8415885.1"/>
    </source>
</evidence>
<keyword evidence="6 9" id="KW-0378">Hydrolase</keyword>
<dbReference type="RefSeq" id="WP_370397338.1">
    <property type="nucleotide sequence ID" value="NZ_JALBUT010000007.1"/>
</dbReference>
<evidence type="ECO:0000256" key="6">
    <source>
        <dbReference type="ARBA" id="ARBA00022801"/>
    </source>
</evidence>
<dbReference type="InterPro" id="IPR019199">
    <property type="entry name" value="Virulence_VapD/CRISPR_Cas2"/>
</dbReference>
<evidence type="ECO:0000256" key="2">
    <source>
        <dbReference type="ARBA" id="ARBA00009959"/>
    </source>
</evidence>
<evidence type="ECO:0000256" key="1">
    <source>
        <dbReference type="ARBA" id="ARBA00001946"/>
    </source>
</evidence>
<proteinExistence type="inferred from homology"/>
<keyword evidence="3 9" id="KW-0540">Nuclease</keyword>
<accession>A0ABU4WJZ5</accession>
<evidence type="ECO:0000256" key="3">
    <source>
        <dbReference type="ARBA" id="ARBA00022722"/>
    </source>
</evidence>
<dbReference type="NCBIfam" id="TIGR01573">
    <property type="entry name" value="cas2"/>
    <property type="match status" value="1"/>
</dbReference>
<feature type="binding site" evidence="9">
    <location>
        <position position="19"/>
    </location>
    <ligand>
        <name>Mg(2+)</name>
        <dbReference type="ChEBI" id="CHEBI:18420"/>
        <note>catalytic</note>
    </ligand>
</feature>
<dbReference type="InterPro" id="IPR021127">
    <property type="entry name" value="CRISPR_associated_Cas2"/>
</dbReference>
<keyword evidence="5 9" id="KW-0255">Endonuclease</keyword>
<protein>
    <recommendedName>
        <fullName evidence="9">CRISPR-associated endoribonuclease Cas2</fullName>
        <ecNumber evidence="9">3.1.-.-</ecNumber>
    </recommendedName>
</protein>
<comment type="function">
    <text evidence="9">CRISPR (clustered regularly interspaced short palindromic repeat), is an adaptive immune system that provides protection against mobile genetic elements (viruses, transposable elements and conjugative plasmids). CRISPR clusters contain sequences complementary to antecedent mobile elements and target invading nucleic acids. CRISPR clusters are transcribed and processed into CRISPR RNA (crRNA). Functions as a ssRNA-specific endoribonuclease. Involved in the integration of spacer DNA into the CRISPR cassette.</text>
</comment>